<dbReference type="PaxDb" id="39947-A0A0P0WLK3"/>
<dbReference type="EMBL" id="AP014961">
    <property type="protein sequence ID" value="BAS93702.1"/>
    <property type="molecule type" value="Genomic_DNA"/>
</dbReference>
<keyword evidence="2" id="KW-1185">Reference proteome</keyword>
<dbReference type="Proteomes" id="UP000059680">
    <property type="component" value="Chromosome 5"/>
</dbReference>
<reference evidence="1 2" key="2">
    <citation type="journal article" date="2013" name="Plant Cell Physiol.">
        <title>Rice Annotation Project Database (RAP-DB): an integrative and interactive database for rice genomics.</title>
        <authorList>
            <person name="Sakai H."/>
            <person name="Lee S.S."/>
            <person name="Tanaka T."/>
            <person name="Numa H."/>
            <person name="Kim J."/>
            <person name="Kawahara Y."/>
            <person name="Wakimoto H."/>
            <person name="Yang C.C."/>
            <person name="Iwamoto M."/>
            <person name="Abe T."/>
            <person name="Yamada Y."/>
            <person name="Muto A."/>
            <person name="Inokuchi H."/>
            <person name="Ikemura T."/>
            <person name="Matsumoto T."/>
            <person name="Sasaki T."/>
            <person name="Itoh T."/>
        </authorList>
    </citation>
    <scope>NUCLEOTIDE SEQUENCE [LARGE SCALE GENOMIC DNA]</scope>
    <source>
        <strain evidence="2">cv. Nipponbare</strain>
    </source>
</reference>
<reference evidence="2" key="1">
    <citation type="journal article" date="2005" name="Nature">
        <title>The map-based sequence of the rice genome.</title>
        <authorList>
            <consortium name="International rice genome sequencing project (IRGSP)"/>
            <person name="Matsumoto T."/>
            <person name="Wu J."/>
            <person name="Kanamori H."/>
            <person name="Katayose Y."/>
            <person name="Fujisawa M."/>
            <person name="Namiki N."/>
            <person name="Mizuno H."/>
            <person name="Yamamoto K."/>
            <person name="Antonio B.A."/>
            <person name="Baba T."/>
            <person name="Sakata K."/>
            <person name="Nagamura Y."/>
            <person name="Aoki H."/>
            <person name="Arikawa K."/>
            <person name="Arita K."/>
            <person name="Bito T."/>
            <person name="Chiden Y."/>
            <person name="Fujitsuka N."/>
            <person name="Fukunaka R."/>
            <person name="Hamada M."/>
            <person name="Harada C."/>
            <person name="Hayashi A."/>
            <person name="Hijishita S."/>
            <person name="Honda M."/>
            <person name="Hosokawa S."/>
            <person name="Ichikawa Y."/>
            <person name="Idonuma A."/>
            <person name="Iijima M."/>
            <person name="Ikeda M."/>
            <person name="Ikeno M."/>
            <person name="Ito K."/>
            <person name="Ito S."/>
            <person name="Ito T."/>
            <person name="Ito Y."/>
            <person name="Ito Y."/>
            <person name="Iwabuchi A."/>
            <person name="Kamiya K."/>
            <person name="Karasawa W."/>
            <person name="Kurita K."/>
            <person name="Katagiri S."/>
            <person name="Kikuta A."/>
            <person name="Kobayashi H."/>
            <person name="Kobayashi N."/>
            <person name="Machita K."/>
            <person name="Maehara T."/>
            <person name="Masukawa M."/>
            <person name="Mizubayashi T."/>
            <person name="Mukai Y."/>
            <person name="Nagasaki H."/>
            <person name="Nagata Y."/>
            <person name="Naito S."/>
            <person name="Nakashima M."/>
            <person name="Nakama Y."/>
            <person name="Nakamichi Y."/>
            <person name="Nakamura M."/>
            <person name="Meguro A."/>
            <person name="Negishi M."/>
            <person name="Ohta I."/>
            <person name="Ohta T."/>
            <person name="Okamoto M."/>
            <person name="Ono N."/>
            <person name="Saji S."/>
            <person name="Sakaguchi M."/>
            <person name="Sakai K."/>
            <person name="Shibata M."/>
            <person name="Shimokawa T."/>
            <person name="Song J."/>
            <person name="Takazaki Y."/>
            <person name="Terasawa K."/>
            <person name="Tsugane M."/>
            <person name="Tsuji K."/>
            <person name="Ueda S."/>
            <person name="Waki K."/>
            <person name="Yamagata H."/>
            <person name="Yamamoto M."/>
            <person name="Yamamoto S."/>
            <person name="Yamane H."/>
            <person name="Yoshiki S."/>
            <person name="Yoshihara R."/>
            <person name="Yukawa K."/>
            <person name="Zhong H."/>
            <person name="Yano M."/>
            <person name="Yuan Q."/>
            <person name="Ouyang S."/>
            <person name="Liu J."/>
            <person name="Jones K.M."/>
            <person name="Gansberger K."/>
            <person name="Moffat K."/>
            <person name="Hill J."/>
            <person name="Bera J."/>
            <person name="Fadrosh D."/>
            <person name="Jin S."/>
            <person name="Johri S."/>
            <person name="Kim M."/>
            <person name="Overton L."/>
            <person name="Reardon M."/>
            <person name="Tsitrin T."/>
            <person name="Vuong H."/>
            <person name="Weaver B."/>
            <person name="Ciecko A."/>
            <person name="Tallon L."/>
            <person name="Jackson J."/>
            <person name="Pai G."/>
            <person name="Aken S.V."/>
            <person name="Utterback T."/>
            <person name="Reidmuller S."/>
            <person name="Feldblyum T."/>
            <person name="Hsiao J."/>
            <person name="Zismann V."/>
            <person name="Iobst S."/>
            <person name="de Vazeille A.R."/>
            <person name="Buell C.R."/>
            <person name="Ying K."/>
            <person name="Li Y."/>
            <person name="Lu T."/>
            <person name="Huang Y."/>
            <person name="Zhao Q."/>
            <person name="Feng Q."/>
            <person name="Zhang L."/>
            <person name="Zhu J."/>
            <person name="Weng Q."/>
            <person name="Mu J."/>
            <person name="Lu Y."/>
            <person name="Fan D."/>
            <person name="Liu Y."/>
            <person name="Guan J."/>
            <person name="Zhang Y."/>
            <person name="Yu S."/>
            <person name="Liu X."/>
            <person name="Zhang Y."/>
            <person name="Hong G."/>
            <person name="Han B."/>
            <person name="Choisne N."/>
            <person name="Demange N."/>
            <person name="Orjeda G."/>
            <person name="Samain S."/>
            <person name="Cattolico L."/>
            <person name="Pelletier E."/>
            <person name="Couloux A."/>
            <person name="Segurens B."/>
            <person name="Wincker P."/>
            <person name="D'Hont A."/>
            <person name="Scarpelli C."/>
            <person name="Weissenbach J."/>
            <person name="Salanoubat M."/>
            <person name="Quetier F."/>
            <person name="Yu Y."/>
            <person name="Kim H.R."/>
            <person name="Rambo T."/>
            <person name="Currie J."/>
            <person name="Collura K."/>
            <person name="Luo M."/>
            <person name="Yang T."/>
            <person name="Ammiraju J.S.S."/>
            <person name="Engler F."/>
            <person name="Soderlund C."/>
            <person name="Wing R.A."/>
            <person name="Palmer L.E."/>
            <person name="de la Bastide M."/>
            <person name="Spiegel L."/>
            <person name="Nascimento L."/>
            <person name="Zutavern T."/>
            <person name="O'Shaughnessy A."/>
            <person name="Dike S."/>
            <person name="Dedhia N."/>
            <person name="Preston R."/>
            <person name="Balija V."/>
            <person name="McCombie W.R."/>
            <person name="Chow T."/>
            <person name="Chen H."/>
            <person name="Chung M."/>
            <person name="Chen C."/>
            <person name="Shaw J."/>
            <person name="Wu H."/>
            <person name="Hsiao K."/>
            <person name="Chao Y."/>
            <person name="Chu M."/>
            <person name="Cheng C."/>
            <person name="Hour A."/>
            <person name="Lee P."/>
            <person name="Lin S."/>
            <person name="Lin Y."/>
            <person name="Liou J."/>
            <person name="Liu S."/>
            <person name="Hsing Y."/>
            <person name="Raghuvanshi S."/>
            <person name="Mohanty A."/>
            <person name="Bharti A.K."/>
            <person name="Gaur A."/>
            <person name="Gupta V."/>
            <person name="Kumar D."/>
            <person name="Ravi V."/>
            <person name="Vij S."/>
            <person name="Kapur A."/>
            <person name="Khurana P."/>
            <person name="Khurana P."/>
            <person name="Khurana J.P."/>
            <person name="Tyagi A.K."/>
            <person name="Gaikwad K."/>
            <person name="Singh A."/>
            <person name="Dalal V."/>
            <person name="Srivastava S."/>
            <person name="Dixit A."/>
            <person name="Pal A.K."/>
            <person name="Ghazi I.A."/>
            <person name="Yadav M."/>
            <person name="Pandit A."/>
            <person name="Bhargava A."/>
            <person name="Sureshbabu K."/>
            <person name="Batra K."/>
            <person name="Sharma T.R."/>
            <person name="Mohapatra T."/>
            <person name="Singh N.K."/>
            <person name="Messing J."/>
            <person name="Nelson A.B."/>
            <person name="Fuks G."/>
            <person name="Kavchok S."/>
            <person name="Keizer G."/>
            <person name="Linton E."/>
            <person name="Llaca V."/>
            <person name="Song R."/>
            <person name="Tanyolac B."/>
            <person name="Young S."/>
            <person name="Ho-Il K."/>
            <person name="Hahn J.H."/>
            <person name="Sangsakoo G."/>
            <person name="Vanavichit A."/>
            <person name="de Mattos Luiz.A.T."/>
            <person name="Zimmer P.D."/>
            <person name="Malone G."/>
            <person name="Dellagostin O."/>
            <person name="de Oliveira A.C."/>
            <person name="Bevan M."/>
            <person name="Bancroft I."/>
            <person name="Minx P."/>
            <person name="Cordum H."/>
            <person name="Wilson R."/>
            <person name="Cheng Z."/>
            <person name="Jin W."/>
            <person name="Jiang J."/>
            <person name="Leong S.A."/>
            <person name="Iwama H."/>
            <person name="Gojobori T."/>
            <person name="Itoh T."/>
            <person name="Niimura Y."/>
            <person name="Fujii Y."/>
            <person name="Habara T."/>
            <person name="Sakai H."/>
            <person name="Sato Y."/>
            <person name="Wilson G."/>
            <person name="Kumar K."/>
            <person name="McCouch S."/>
            <person name="Juretic N."/>
            <person name="Hoen D."/>
            <person name="Wright S."/>
            <person name="Bruskiewich R."/>
            <person name="Bureau T."/>
            <person name="Miyao A."/>
            <person name="Hirochika H."/>
            <person name="Nishikawa T."/>
            <person name="Kadowaki K."/>
            <person name="Sugiura M."/>
            <person name="Burr B."/>
            <person name="Sasaki T."/>
        </authorList>
    </citation>
    <scope>NUCLEOTIDE SEQUENCE [LARGE SCALE GENOMIC DNA]</scope>
    <source>
        <strain evidence="2">cv. Nipponbare</strain>
    </source>
</reference>
<proteinExistence type="predicted"/>
<evidence type="ECO:0000313" key="2">
    <source>
        <dbReference type="Proteomes" id="UP000059680"/>
    </source>
</evidence>
<protein>
    <submittedName>
        <fullName evidence="1">Os05g0372600 protein</fullName>
    </submittedName>
</protein>
<dbReference type="InParanoid" id="A0A0P0WLK3"/>
<gene>
    <name evidence="1" type="ordered locus">Os05g0372600</name>
    <name evidence="1" type="ORF">OSNPB_050372600</name>
</gene>
<name>A0A0P0WLK3_ORYSJ</name>
<evidence type="ECO:0000313" key="1">
    <source>
        <dbReference type="EMBL" id="BAS93702.1"/>
    </source>
</evidence>
<dbReference type="AlphaFoldDB" id="A0A0P0WLK3"/>
<sequence>MPTHCAHPSSAHAISTRHFASLSNRAITISSCSIQQQANKLACIRAYAHIKKHHNSAAATTTKKKWMRGRTHVEQRAVRTTSLPHPPAHGHRHGADETACLKGNAYAVGVDAVMEFPGNPSYGPDRVIYLRPLSGEFPGYYG</sequence>
<accession>A0A0P0WLK3</accession>
<reference evidence="1 2" key="3">
    <citation type="journal article" date="2013" name="Rice">
        <title>Improvement of the Oryza sativa Nipponbare reference genome using next generation sequence and optical map data.</title>
        <authorList>
            <person name="Kawahara Y."/>
            <person name="de la Bastide M."/>
            <person name="Hamilton J.P."/>
            <person name="Kanamori H."/>
            <person name="McCombie W.R."/>
            <person name="Ouyang S."/>
            <person name="Schwartz D.C."/>
            <person name="Tanaka T."/>
            <person name="Wu J."/>
            <person name="Zhou S."/>
            <person name="Childs K.L."/>
            <person name="Davidson R.M."/>
            <person name="Lin H."/>
            <person name="Quesada-Ocampo L."/>
            <person name="Vaillancourt B."/>
            <person name="Sakai H."/>
            <person name="Lee S.S."/>
            <person name="Kim J."/>
            <person name="Numa H."/>
            <person name="Itoh T."/>
            <person name="Buell C.R."/>
            <person name="Matsumoto T."/>
        </authorList>
    </citation>
    <scope>NUCLEOTIDE SEQUENCE [LARGE SCALE GENOMIC DNA]</scope>
    <source>
        <strain evidence="2">cv. Nipponbare</strain>
    </source>
</reference>
<organism evidence="1 2">
    <name type="scientific">Oryza sativa subsp. japonica</name>
    <name type="common">Rice</name>
    <dbReference type="NCBI Taxonomy" id="39947"/>
    <lineage>
        <taxon>Eukaryota</taxon>
        <taxon>Viridiplantae</taxon>
        <taxon>Streptophyta</taxon>
        <taxon>Embryophyta</taxon>
        <taxon>Tracheophyta</taxon>
        <taxon>Spermatophyta</taxon>
        <taxon>Magnoliopsida</taxon>
        <taxon>Liliopsida</taxon>
        <taxon>Poales</taxon>
        <taxon>Poaceae</taxon>
        <taxon>BOP clade</taxon>
        <taxon>Oryzoideae</taxon>
        <taxon>Oryzeae</taxon>
        <taxon>Oryzinae</taxon>
        <taxon>Oryza</taxon>
        <taxon>Oryza sativa</taxon>
    </lineage>
</organism>